<dbReference type="SUPFAM" id="SSF56219">
    <property type="entry name" value="DNase I-like"/>
    <property type="match status" value="1"/>
</dbReference>
<evidence type="ECO:0000313" key="3">
    <source>
        <dbReference type="Proteomes" id="UP000015105"/>
    </source>
</evidence>
<reference evidence="2" key="5">
    <citation type="journal article" date="2021" name="G3 (Bethesda)">
        <title>Aegilops tauschii genome assembly Aet v5.0 features greater sequence contiguity and improved annotation.</title>
        <authorList>
            <person name="Wang L."/>
            <person name="Zhu T."/>
            <person name="Rodriguez J.C."/>
            <person name="Deal K.R."/>
            <person name="Dubcovsky J."/>
            <person name="McGuire P.E."/>
            <person name="Lux T."/>
            <person name="Spannagl M."/>
            <person name="Mayer K.F.X."/>
            <person name="Baldrich P."/>
            <person name="Meyers B.C."/>
            <person name="Huo N."/>
            <person name="Gu Y.Q."/>
            <person name="Zhou H."/>
            <person name="Devos K.M."/>
            <person name="Bennetzen J.L."/>
            <person name="Unver T."/>
            <person name="Budak H."/>
            <person name="Gulick P.J."/>
            <person name="Galiba G."/>
            <person name="Kalapos B."/>
            <person name="Nelson D.R."/>
            <person name="Li P."/>
            <person name="You F.M."/>
            <person name="Luo M.C."/>
            <person name="Dvorak J."/>
        </authorList>
    </citation>
    <scope>NUCLEOTIDE SEQUENCE [LARGE SCALE GENOMIC DNA]</scope>
    <source>
        <strain evidence="2">cv. AL8/78</strain>
    </source>
</reference>
<dbReference type="PANTHER" id="PTHR35218:SF9">
    <property type="entry name" value="ENDONUCLEASE_EXONUCLEASE_PHOSPHATASE DOMAIN-CONTAINING PROTEIN"/>
    <property type="match status" value="1"/>
</dbReference>
<organism evidence="2 3">
    <name type="scientific">Aegilops tauschii subsp. strangulata</name>
    <name type="common">Goatgrass</name>
    <dbReference type="NCBI Taxonomy" id="200361"/>
    <lineage>
        <taxon>Eukaryota</taxon>
        <taxon>Viridiplantae</taxon>
        <taxon>Streptophyta</taxon>
        <taxon>Embryophyta</taxon>
        <taxon>Tracheophyta</taxon>
        <taxon>Spermatophyta</taxon>
        <taxon>Magnoliopsida</taxon>
        <taxon>Liliopsida</taxon>
        <taxon>Poales</taxon>
        <taxon>Poaceae</taxon>
        <taxon>BOP clade</taxon>
        <taxon>Pooideae</taxon>
        <taxon>Triticodae</taxon>
        <taxon>Triticeae</taxon>
        <taxon>Triticinae</taxon>
        <taxon>Aegilops</taxon>
    </lineage>
</organism>
<sequence length="249" mass="28800">MSCISWNCRGLGNPKAVRELHSTVKIEGPALLFVMETKIRAKRVEDLQSSLGFAGSFAVDSAGLSGSIGMFWSRDVSVELKNYSQRHIDVLVTNKLLNSPPWRFTSFYGAPRAEERHHSWRFLRSLHAIPHDAWLCMGDFNETLYSNEHFSHAARPERQMRAFREVTNDISFQDLGWSGTAYTWDNRQSGVDNVKARLDRAFANENFRQQFQYIRVQHLSSVESDHCFVVAEIKETFKSRSRAKKQFRY</sequence>
<evidence type="ECO:0000313" key="2">
    <source>
        <dbReference type="EnsemblPlants" id="AET2Gv20688800.33"/>
    </source>
</evidence>
<dbReference type="PANTHER" id="PTHR35218">
    <property type="entry name" value="RNASE H DOMAIN-CONTAINING PROTEIN"/>
    <property type="match status" value="1"/>
</dbReference>
<reference evidence="3" key="2">
    <citation type="journal article" date="2017" name="Nat. Plants">
        <title>The Aegilops tauschii genome reveals multiple impacts of transposons.</title>
        <authorList>
            <person name="Zhao G."/>
            <person name="Zou C."/>
            <person name="Li K."/>
            <person name="Wang K."/>
            <person name="Li T."/>
            <person name="Gao L."/>
            <person name="Zhang X."/>
            <person name="Wang H."/>
            <person name="Yang Z."/>
            <person name="Liu X."/>
            <person name="Jiang W."/>
            <person name="Mao L."/>
            <person name="Kong X."/>
            <person name="Jiao Y."/>
            <person name="Jia J."/>
        </authorList>
    </citation>
    <scope>NUCLEOTIDE SEQUENCE [LARGE SCALE GENOMIC DNA]</scope>
    <source>
        <strain evidence="3">cv. AL8/78</strain>
    </source>
</reference>
<reference evidence="3" key="1">
    <citation type="journal article" date="2014" name="Science">
        <title>Ancient hybridizations among the ancestral genomes of bread wheat.</title>
        <authorList>
            <consortium name="International Wheat Genome Sequencing Consortium,"/>
            <person name="Marcussen T."/>
            <person name="Sandve S.R."/>
            <person name="Heier L."/>
            <person name="Spannagl M."/>
            <person name="Pfeifer M."/>
            <person name="Jakobsen K.S."/>
            <person name="Wulff B.B."/>
            <person name="Steuernagel B."/>
            <person name="Mayer K.F."/>
            <person name="Olsen O.A."/>
        </authorList>
    </citation>
    <scope>NUCLEOTIDE SEQUENCE [LARGE SCALE GENOMIC DNA]</scope>
    <source>
        <strain evidence="3">cv. AL8/78</strain>
    </source>
</reference>
<dbReference type="Pfam" id="PF03372">
    <property type="entry name" value="Exo_endo_phos"/>
    <property type="match status" value="1"/>
</dbReference>
<dbReference type="InterPro" id="IPR005135">
    <property type="entry name" value="Endo/exonuclease/phosphatase"/>
</dbReference>
<dbReference type="GO" id="GO:0003824">
    <property type="term" value="F:catalytic activity"/>
    <property type="evidence" value="ECO:0007669"/>
    <property type="project" value="InterPro"/>
</dbReference>
<reference evidence="2" key="3">
    <citation type="journal article" date="2017" name="Nature">
        <title>Genome sequence of the progenitor of the wheat D genome Aegilops tauschii.</title>
        <authorList>
            <person name="Luo M.C."/>
            <person name="Gu Y.Q."/>
            <person name="Puiu D."/>
            <person name="Wang H."/>
            <person name="Twardziok S.O."/>
            <person name="Deal K.R."/>
            <person name="Huo N."/>
            <person name="Zhu T."/>
            <person name="Wang L."/>
            <person name="Wang Y."/>
            <person name="McGuire P.E."/>
            <person name="Liu S."/>
            <person name="Long H."/>
            <person name="Ramasamy R.K."/>
            <person name="Rodriguez J.C."/>
            <person name="Van S.L."/>
            <person name="Yuan L."/>
            <person name="Wang Z."/>
            <person name="Xia Z."/>
            <person name="Xiao L."/>
            <person name="Anderson O.D."/>
            <person name="Ouyang S."/>
            <person name="Liang Y."/>
            <person name="Zimin A.V."/>
            <person name="Pertea G."/>
            <person name="Qi P."/>
            <person name="Bennetzen J.L."/>
            <person name="Dai X."/>
            <person name="Dawson M.W."/>
            <person name="Muller H.G."/>
            <person name="Kugler K."/>
            <person name="Rivarola-Duarte L."/>
            <person name="Spannagl M."/>
            <person name="Mayer K.F.X."/>
            <person name="Lu F.H."/>
            <person name="Bevan M.W."/>
            <person name="Leroy P."/>
            <person name="Li P."/>
            <person name="You F.M."/>
            <person name="Sun Q."/>
            <person name="Liu Z."/>
            <person name="Lyons E."/>
            <person name="Wicker T."/>
            <person name="Salzberg S.L."/>
            <person name="Devos K.M."/>
            <person name="Dvorak J."/>
        </authorList>
    </citation>
    <scope>NUCLEOTIDE SEQUENCE [LARGE SCALE GENOMIC DNA]</scope>
    <source>
        <strain evidence="2">cv. AL8/78</strain>
    </source>
</reference>
<dbReference type="AlphaFoldDB" id="A0A453C020"/>
<dbReference type="Gramene" id="AET2Gv20688800.33">
    <property type="protein sequence ID" value="AET2Gv20688800.33"/>
    <property type="gene ID" value="AET2Gv20688800"/>
</dbReference>
<dbReference type="InterPro" id="IPR036691">
    <property type="entry name" value="Endo/exonu/phosph_ase_sf"/>
</dbReference>
<reference evidence="2" key="4">
    <citation type="submission" date="2019-03" db="UniProtKB">
        <authorList>
            <consortium name="EnsemblPlants"/>
        </authorList>
    </citation>
    <scope>IDENTIFICATION</scope>
</reference>
<proteinExistence type="predicted"/>
<keyword evidence="3" id="KW-1185">Reference proteome</keyword>
<feature type="domain" description="Endonuclease/exonuclease/phosphatase" evidence="1">
    <location>
        <begin position="4"/>
        <end position="220"/>
    </location>
</feature>
<accession>A0A453C020</accession>
<evidence type="ECO:0000259" key="1">
    <source>
        <dbReference type="Pfam" id="PF03372"/>
    </source>
</evidence>
<dbReference type="EnsemblPlants" id="AET2Gv20688800.33">
    <property type="protein sequence ID" value="AET2Gv20688800.33"/>
    <property type="gene ID" value="AET2Gv20688800"/>
</dbReference>
<dbReference type="Gene3D" id="3.60.10.10">
    <property type="entry name" value="Endonuclease/exonuclease/phosphatase"/>
    <property type="match status" value="1"/>
</dbReference>
<protein>
    <recommendedName>
        <fullName evidence="1">Endonuclease/exonuclease/phosphatase domain-containing protein</fullName>
    </recommendedName>
</protein>
<dbReference type="Proteomes" id="UP000015105">
    <property type="component" value="Chromosome 2D"/>
</dbReference>
<name>A0A453C020_AEGTS</name>